<evidence type="ECO:0000259" key="2">
    <source>
        <dbReference type="PROSITE" id="PS50851"/>
    </source>
</evidence>
<dbReference type="SUPFAM" id="SSF103039">
    <property type="entry name" value="CheC-like"/>
    <property type="match status" value="1"/>
</dbReference>
<dbReference type="SUPFAM" id="SSF50341">
    <property type="entry name" value="CheW-like"/>
    <property type="match status" value="1"/>
</dbReference>
<protein>
    <recommendedName>
        <fullName evidence="2">CheW-like domain-containing protein</fullName>
    </recommendedName>
</protein>
<name>A0AAP2RB97_9EURY</name>
<dbReference type="CDD" id="cd00732">
    <property type="entry name" value="CheW"/>
    <property type="match status" value="1"/>
</dbReference>
<evidence type="ECO:0000256" key="1">
    <source>
        <dbReference type="ARBA" id="ARBA00022500"/>
    </source>
</evidence>
<dbReference type="Pfam" id="PF01584">
    <property type="entry name" value="CheW"/>
    <property type="match status" value="1"/>
</dbReference>
<proteinExistence type="predicted"/>
<dbReference type="EMBL" id="PGCK01000001">
    <property type="protein sequence ID" value="MCD1293465.1"/>
    <property type="molecule type" value="Genomic_DNA"/>
</dbReference>
<dbReference type="InterPro" id="IPR007597">
    <property type="entry name" value="CheC"/>
</dbReference>
<evidence type="ECO:0000313" key="4">
    <source>
        <dbReference type="Proteomes" id="UP001320159"/>
    </source>
</evidence>
<dbReference type="Gene3D" id="3.40.1550.10">
    <property type="entry name" value="CheC-like"/>
    <property type="match status" value="1"/>
</dbReference>
<dbReference type="InterPro" id="IPR028976">
    <property type="entry name" value="CheC-like_sf"/>
</dbReference>
<dbReference type="GO" id="GO:0016787">
    <property type="term" value="F:hydrolase activity"/>
    <property type="evidence" value="ECO:0007669"/>
    <property type="project" value="InterPro"/>
</dbReference>
<dbReference type="CDD" id="cd17909">
    <property type="entry name" value="CheC_ClassI"/>
    <property type="match status" value="1"/>
</dbReference>
<keyword evidence="1" id="KW-0145">Chemotaxis</keyword>
<dbReference type="PANTHER" id="PTHR22617">
    <property type="entry name" value="CHEMOTAXIS SENSOR HISTIDINE KINASE-RELATED"/>
    <property type="match status" value="1"/>
</dbReference>
<dbReference type="Proteomes" id="UP001320159">
    <property type="component" value="Unassembled WGS sequence"/>
</dbReference>
<dbReference type="GO" id="GO:0007165">
    <property type="term" value="P:signal transduction"/>
    <property type="evidence" value="ECO:0007669"/>
    <property type="project" value="InterPro"/>
</dbReference>
<evidence type="ECO:0000313" key="3">
    <source>
        <dbReference type="EMBL" id="MCD1293465.1"/>
    </source>
</evidence>
<dbReference type="InterPro" id="IPR039315">
    <property type="entry name" value="CheW"/>
</dbReference>
<dbReference type="Gene3D" id="2.30.30.40">
    <property type="entry name" value="SH3 Domains"/>
    <property type="match status" value="1"/>
</dbReference>
<dbReference type="InterPro" id="IPR002545">
    <property type="entry name" value="CheW-lke_dom"/>
</dbReference>
<dbReference type="AlphaFoldDB" id="A0AAP2RB97"/>
<dbReference type="Pfam" id="PF04509">
    <property type="entry name" value="CheC"/>
    <property type="match status" value="2"/>
</dbReference>
<dbReference type="RefSeq" id="WP_230739303.1">
    <property type="nucleotide sequence ID" value="NZ_PGCK01000001.1"/>
</dbReference>
<dbReference type="SMART" id="SM00260">
    <property type="entry name" value="CheW"/>
    <property type="match status" value="1"/>
</dbReference>
<gene>
    <name evidence="3" type="ORF">CUJ83_00445</name>
</gene>
<comment type="caution">
    <text evidence="3">The sequence shown here is derived from an EMBL/GenBank/DDBJ whole genome shotgun (WGS) entry which is preliminary data.</text>
</comment>
<dbReference type="PANTHER" id="PTHR22617:SF23">
    <property type="entry name" value="CHEMOTAXIS PROTEIN CHEW"/>
    <property type="match status" value="1"/>
</dbReference>
<organism evidence="3 4">
    <name type="scientific">Methanooceanicella nereidis</name>
    <dbReference type="NCBI Taxonomy" id="2052831"/>
    <lineage>
        <taxon>Archaea</taxon>
        <taxon>Methanobacteriati</taxon>
        <taxon>Methanobacteriota</taxon>
        <taxon>Stenosarchaea group</taxon>
        <taxon>Methanomicrobia</taxon>
        <taxon>Methanocellales</taxon>
        <taxon>Methanocellaceae</taxon>
        <taxon>Methanooceanicella</taxon>
    </lineage>
</organism>
<reference evidence="3 4" key="1">
    <citation type="submission" date="2017-11" db="EMBL/GenBank/DDBJ databases">
        <title>Isolation and Characterization of Family Methanocellaceae Species from Potential Methane Hydrate Area Offshore Southwestern Taiwan.</title>
        <authorList>
            <person name="Zhang W.-L."/>
            <person name="Chen W.-C."/>
            <person name="Lai M.-C."/>
            <person name="Chen S.-C."/>
        </authorList>
    </citation>
    <scope>NUCLEOTIDE SEQUENCE [LARGE SCALE GENOMIC DNA]</scope>
    <source>
        <strain evidence="3 4">CWC-04</strain>
    </source>
</reference>
<dbReference type="GO" id="GO:0006935">
    <property type="term" value="P:chemotaxis"/>
    <property type="evidence" value="ECO:0007669"/>
    <property type="project" value="UniProtKB-KW"/>
</dbReference>
<dbReference type="GO" id="GO:0005829">
    <property type="term" value="C:cytosol"/>
    <property type="evidence" value="ECO:0007669"/>
    <property type="project" value="TreeGrafter"/>
</dbReference>
<sequence length="376" mass="41383">MKDKNNTGVRQFVVFKIDDEEFGAEINQVREIIKIDNIARIPESPEYVEGVINLRGKITPVVSLRALIGASPREIDEDMRVMVTDTGAGSFGIAVDSVTEVKYIQESMIEPLPKILSSSYDNAFVKGVGKLPDRILILLDLKEMLREIDLGEPMSSEDESIMTKNDAQDENGISEFYLDALRELGNIGASHSATSLSQLIGKPINMSVPHIEVDRIENVPHIMSDNQRVAGLLFELKNDEMTSNYVYLLFDEDSAFNIADILLGQPAGTTKELDDLSKSAIMEVGNILASSFCDAIAEFLGLIVLPSPPNFVIDMADSIIDPALIQISMVADDVILFKTVLSDDSNHINGFLILFPNPETLQSILNILENKAAPQQ</sequence>
<feature type="domain" description="CheW-like" evidence="2">
    <location>
        <begin position="9"/>
        <end position="150"/>
    </location>
</feature>
<keyword evidence="4" id="KW-1185">Reference proteome</keyword>
<accession>A0AAP2RB97</accession>
<dbReference type="Gene3D" id="2.40.50.180">
    <property type="entry name" value="CheA-289, Domain 4"/>
    <property type="match status" value="1"/>
</dbReference>
<dbReference type="PROSITE" id="PS50851">
    <property type="entry name" value="CHEW"/>
    <property type="match status" value="1"/>
</dbReference>
<dbReference type="InterPro" id="IPR036061">
    <property type="entry name" value="CheW-like_dom_sf"/>
</dbReference>